<organism evidence="1">
    <name type="scientific">marine metagenome</name>
    <dbReference type="NCBI Taxonomy" id="408172"/>
    <lineage>
        <taxon>unclassified sequences</taxon>
        <taxon>metagenomes</taxon>
        <taxon>ecological metagenomes</taxon>
    </lineage>
</organism>
<dbReference type="InterPro" id="IPR029017">
    <property type="entry name" value="Enolase-like_N"/>
</dbReference>
<feature type="non-terminal residue" evidence="1">
    <location>
        <position position="41"/>
    </location>
</feature>
<protein>
    <recommendedName>
        <fullName evidence="2">Mandelate racemase/muconate lactonizing enzyme N-terminal domain-containing protein</fullName>
    </recommendedName>
</protein>
<sequence>MKIQKIETYSREFLAFVRVTAVDGTWGWGQVAPYNADISAQ</sequence>
<dbReference type="Gene3D" id="3.30.390.10">
    <property type="entry name" value="Enolase-like, N-terminal domain"/>
    <property type="match status" value="1"/>
</dbReference>
<evidence type="ECO:0000313" key="1">
    <source>
        <dbReference type="EMBL" id="SVE28785.1"/>
    </source>
</evidence>
<reference evidence="1" key="1">
    <citation type="submission" date="2018-05" db="EMBL/GenBank/DDBJ databases">
        <authorList>
            <person name="Lanie J.A."/>
            <person name="Ng W.-L."/>
            <person name="Kazmierczak K.M."/>
            <person name="Andrzejewski T.M."/>
            <person name="Davidsen T.M."/>
            <person name="Wayne K.J."/>
            <person name="Tettelin H."/>
            <person name="Glass J.I."/>
            <person name="Rusch D."/>
            <person name="Podicherti R."/>
            <person name="Tsui H.-C.T."/>
            <person name="Winkler M.E."/>
        </authorList>
    </citation>
    <scope>NUCLEOTIDE SEQUENCE</scope>
</reference>
<dbReference type="SUPFAM" id="SSF54826">
    <property type="entry name" value="Enolase N-terminal domain-like"/>
    <property type="match status" value="1"/>
</dbReference>
<dbReference type="EMBL" id="UINC01206929">
    <property type="protein sequence ID" value="SVE28785.1"/>
    <property type="molecule type" value="Genomic_DNA"/>
</dbReference>
<dbReference type="AlphaFoldDB" id="A0A383CAS9"/>
<proteinExistence type="predicted"/>
<accession>A0A383CAS9</accession>
<gene>
    <name evidence="1" type="ORF">METZ01_LOCUS481639</name>
</gene>
<evidence type="ECO:0008006" key="2">
    <source>
        <dbReference type="Google" id="ProtNLM"/>
    </source>
</evidence>
<name>A0A383CAS9_9ZZZZ</name>